<evidence type="ECO:0000313" key="1">
    <source>
        <dbReference type="EMBL" id="NEZ58789.1"/>
    </source>
</evidence>
<keyword evidence="2" id="KW-1185">Reference proteome</keyword>
<dbReference type="InterPro" id="IPR036388">
    <property type="entry name" value="WH-like_DNA-bd_sf"/>
</dbReference>
<dbReference type="Pfam" id="PF04255">
    <property type="entry name" value="DUF433"/>
    <property type="match status" value="1"/>
</dbReference>
<gene>
    <name evidence="1" type="ORF">DXZ20_24745</name>
</gene>
<dbReference type="EMBL" id="QXHD01000004">
    <property type="protein sequence ID" value="NEZ58789.1"/>
    <property type="molecule type" value="Genomic_DNA"/>
</dbReference>
<dbReference type="Gene3D" id="1.10.10.10">
    <property type="entry name" value="Winged helix-like DNA-binding domain superfamily/Winged helix DNA-binding domain"/>
    <property type="match status" value="1"/>
</dbReference>
<proteinExistence type="predicted"/>
<comment type="caution">
    <text evidence="1">The sequence shown here is derived from an EMBL/GenBank/DDBJ whole genome shotgun (WGS) entry which is preliminary data.</text>
</comment>
<name>A0A6M0RRQ0_9CYAN</name>
<dbReference type="InterPro" id="IPR009057">
    <property type="entry name" value="Homeodomain-like_sf"/>
</dbReference>
<sequence>MTLEISLEPALEALLCQKATEQGQDLNKIVTELITHALQNESDRESVSISRTERGLTIQGTRITLYDVMDYLTAGYENETIRKMLSLNQAQWDAAQTYIAAHHIDIIGEYHQVLEQAEENRQYWETRNQELLTYRESIKSEHEMTAAHKKLQAWKNRLNAQ</sequence>
<dbReference type="RefSeq" id="WP_163665289.1">
    <property type="nucleotide sequence ID" value="NZ_QXHD01000004.1"/>
</dbReference>
<organism evidence="1 2">
    <name type="scientific">Adonisia turfae CCMR0081</name>
    <dbReference type="NCBI Taxonomy" id="2292702"/>
    <lineage>
        <taxon>Bacteria</taxon>
        <taxon>Bacillati</taxon>
        <taxon>Cyanobacteriota</taxon>
        <taxon>Adonisia</taxon>
        <taxon>Adonisia turfae</taxon>
    </lineage>
</organism>
<dbReference type="AlphaFoldDB" id="A0A6M0RRQ0"/>
<protein>
    <submittedName>
        <fullName evidence="1">DUF433 domain-containing protein</fullName>
    </submittedName>
</protein>
<dbReference type="SUPFAM" id="SSF46689">
    <property type="entry name" value="Homeodomain-like"/>
    <property type="match status" value="1"/>
</dbReference>
<accession>A0A6M0RRQ0</accession>
<dbReference type="InterPro" id="IPR007367">
    <property type="entry name" value="DUF433"/>
</dbReference>
<dbReference type="Proteomes" id="UP000481033">
    <property type="component" value="Unassembled WGS sequence"/>
</dbReference>
<evidence type="ECO:0000313" key="2">
    <source>
        <dbReference type="Proteomes" id="UP000481033"/>
    </source>
</evidence>
<reference evidence="1 2" key="1">
    <citation type="journal article" date="2020" name="Microb. Ecol.">
        <title>Ecogenomics of the Marine Benthic Filamentous Cyanobacterium Adonisia.</title>
        <authorList>
            <person name="Walter J.M."/>
            <person name="Coutinho F.H."/>
            <person name="Leomil L."/>
            <person name="Hargreaves P.I."/>
            <person name="Campeao M.E."/>
            <person name="Vieira V.V."/>
            <person name="Silva B.S."/>
            <person name="Fistarol G.O."/>
            <person name="Salomon P.S."/>
            <person name="Sawabe T."/>
            <person name="Mino S."/>
            <person name="Hosokawa M."/>
            <person name="Miyashita H."/>
            <person name="Maruyama F."/>
            <person name="van Verk M.C."/>
            <person name="Dutilh B.E."/>
            <person name="Thompson C.C."/>
            <person name="Thompson F.L."/>
        </authorList>
    </citation>
    <scope>NUCLEOTIDE SEQUENCE [LARGE SCALE GENOMIC DNA]</scope>
    <source>
        <strain evidence="1 2">CCMR0081</strain>
    </source>
</reference>